<evidence type="ECO:0000256" key="1">
    <source>
        <dbReference type="PROSITE-ProRule" id="PRU01313"/>
    </source>
</evidence>
<dbReference type="InterPro" id="IPR040167">
    <property type="entry name" value="TF_CP2-like"/>
</dbReference>
<comment type="caution">
    <text evidence="3">The sequence shown here is derived from an EMBL/GenBank/DDBJ whole genome shotgun (WGS) entry which is preliminary data.</text>
</comment>
<dbReference type="PANTHER" id="PTHR11037">
    <property type="entry name" value="TRANSCRIPTION FACTOR CP2"/>
    <property type="match status" value="1"/>
</dbReference>
<dbReference type="GO" id="GO:0005634">
    <property type="term" value="C:nucleus"/>
    <property type="evidence" value="ECO:0007669"/>
    <property type="project" value="UniProtKB-SubCell"/>
</dbReference>
<dbReference type="Proteomes" id="UP001372834">
    <property type="component" value="Unassembled WGS sequence"/>
</dbReference>
<comment type="subcellular location">
    <subcellularLocation>
        <location evidence="1">Nucleus</location>
    </subcellularLocation>
</comment>
<dbReference type="EMBL" id="JAWJWE010000005">
    <property type="protein sequence ID" value="KAK6634545.1"/>
    <property type="molecule type" value="Genomic_DNA"/>
</dbReference>
<dbReference type="AlphaFoldDB" id="A0AAN8RZJ7"/>
<gene>
    <name evidence="3" type="ORF">RUM43_011946</name>
</gene>
<organism evidence="3 4">
    <name type="scientific">Polyplax serrata</name>
    <name type="common">Common mouse louse</name>
    <dbReference type="NCBI Taxonomy" id="468196"/>
    <lineage>
        <taxon>Eukaryota</taxon>
        <taxon>Metazoa</taxon>
        <taxon>Ecdysozoa</taxon>
        <taxon>Arthropoda</taxon>
        <taxon>Hexapoda</taxon>
        <taxon>Insecta</taxon>
        <taxon>Pterygota</taxon>
        <taxon>Neoptera</taxon>
        <taxon>Paraneoptera</taxon>
        <taxon>Psocodea</taxon>
        <taxon>Troctomorpha</taxon>
        <taxon>Phthiraptera</taxon>
        <taxon>Anoplura</taxon>
        <taxon>Polyplacidae</taxon>
        <taxon>Polyplax</taxon>
    </lineage>
</organism>
<reference evidence="3 4" key="1">
    <citation type="submission" date="2023-10" db="EMBL/GenBank/DDBJ databases">
        <title>Genomes of two closely related lineages of the louse Polyplax serrata with different host specificities.</title>
        <authorList>
            <person name="Martinu J."/>
            <person name="Tarabai H."/>
            <person name="Stefka J."/>
            <person name="Hypsa V."/>
        </authorList>
    </citation>
    <scope>NUCLEOTIDE SEQUENCE [LARGE SCALE GENOMIC DNA]</scope>
    <source>
        <strain evidence="3">HR10_N</strain>
    </source>
</reference>
<dbReference type="PROSITE" id="PS51968">
    <property type="entry name" value="GRH_CP2_DB"/>
    <property type="match status" value="1"/>
</dbReference>
<keyword evidence="1" id="KW-0238">DNA-binding</keyword>
<proteinExistence type="predicted"/>
<evidence type="ECO:0000313" key="4">
    <source>
        <dbReference type="Proteomes" id="UP001372834"/>
    </source>
</evidence>
<dbReference type="Pfam" id="PF04516">
    <property type="entry name" value="CP2"/>
    <property type="match status" value="1"/>
</dbReference>
<keyword evidence="1" id="KW-0539">Nucleus</keyword>
<name>A0AAN8RZJ7_POLSC</name>
<protein>
    <recommendedName>
        <fullName evidence="2">Grh/CP2 DB domain-containing protein</fullName>
    </recommendedName>
</protein>
<dbReference type="GO" id="GO:0000978">
    <property type="term" value="F:RNA polymerase II cis-regulatory region sequence-specific DNA binding"/>
    <property type="evidence" value="ECO:0007669"/>
    <property type="project" value="TreeGrafter"/>
</dbReference>
<accession>A0AAN8RZJ7</accession>
<feature type="domain" description="Grh/CP2 DB" evidence="2">
    <location>
        <begin position="110"/>
        <end position="169"/>
    </location>
</feature>
<dbReference type="GO" id="GO:0001228">
    <property type="term" value="F:DNA-binding transcription activator activity, RNA polymerase II-specific"/>
    <property type="evidence" value="ECO:0007669"/>
    <property type="project" value="TreeGrafter"/>
</dbReference>
<evidence type="ECO:0000259" key="2">
    <source>
        <dbReference type="PROSITE" id="PS51968"/>
    </source>
</evidence>
<dbReference type="PANTHER" id="PTHR11037:SF21">
    <property type="entry name" value="GEMINI, ISOFORM C"/>
    <property type="match status" value="1"/>
</dbReference>
<dbReference type="InterPro" id="IPR007604">
    <property type="entry name" value="CP2"/>
</dbReference>
<sequence>MPPWNIDVIEDMTADLDGSLSNLGADLAVGSYNMSEALLSLPSLTVFKQEAPSPSHEALLSNLQSNSDDVHDNNTTLHRLLQQNNSHGALKRNSSGLPSEQVKVHEKKNEDFRFQYVLAAATSIATKVTEETLTYLNQGQSYEIKLKKVGELSNFRGKILKVNMTSLFL</sequence>
<evidence type="ECO:0000313" key="3">
    <source>
        <dbReference type="EMBL" id="KAK6634545.1"/>
    </source>
</evidence>